<proteinExistence type="predicted"/>
<gene>
    <name evidence="2" type="ORF">BGZ65_008365</name>
</gene>
<accession>A0A9P6IIY9</accession>
<evidence type="ECO:0000313" key="2">
    <source>
        <dbReference type="EMBL" id="KAF9924391.1"/>
    </source>
</evidence>
<feature type="coiled-coil region" evidence="1">
    <location>
        <begin position="40"/>
        <end position="67"/>
    </location>
</feature>
<evidence type="ECO:0000313" key="3">
    <source>
        <dbReference type="Proteomes" id="UP000749646"/>
    </source>
</evidence>
<keyword evidence="1" id="KW-0175">Coiled coil</keyword>
<organism evidence="2 3">
    <name type="scientific">Modicella reniformis</name>
    <dbReference type="NCBI Taxonomy" id="1440133"/>
    <lineage>
        <taxon>Eukaryota</taxon>
        <taxon>Fungi</taxon>
        <taxon>Fungi incertae sedis</taxon>
        <taxon>Mucoromycota</taxon>
        <taxon>Mortierellomycotina</taxon>
        <taxon>Mortierellomycetes</taxon>
        <taxon>Mortierellales</taxon>
        <taxon>Mortierellaceae</taxon>
        <taxon>Modicella</taxon>
    </lineage>
</organism>
<sequence length="109" mass="12050">MHVAIRSVAAGLPRVPLARIPIVAFVNHSHPSAYSSRAWSESAKKTADKLEQAAKNLNNEVEHQTSSGLSQHASEAIRLVESHSVLKQDKAPIHAYRDVDHAETRFLKH</sequence>
<comment type="caution">
    <text evidence="2">The sequence shown here is derived from an EMBL/GenBank/DDBJ whole genome shotgun (WGS) entry which is preliminary data.</text>
</comment>
<dbReference type="OrthoDB" id="2416556at2759"/>
<dbReference type="EMBL" id="JAAAHW010010599">
    <property type="protein sequence ID" value="KAF9924391.1"/>
    <property type="molecule type" value="Genomic_DNA"/>
</dbReference>
<name>A0A9P6IIY9_9FUNG</name>
<keyword evidence="3" id="KW-1185">Reference proteome</keyword>
<reference evidence="2" key="1">
    <citation type="journal article" date="2020" name="Fungal Divers.">
        <title>Resolving the Mortierellaceae phylogeny through synthesis of multi-gene phylogenetics and phylogenomics.</title>
        <authorList>
            <person name="Vandepol N."/>
            <person name="Liber J."/>
            <person name="Desiro A."/>
            <person name="Na H."/>
            <person name="Kennedy M."/>
            <person name="Barry K."/>
            <person name="Grigoriev I.V."/>
            <person name="Miller A.N."/>
            <person name="O'Donnell K."/>
            <person name="Stajich J.E."/>
            <person name="Bonito G."/>
        </authorList>
    </citation>
    <scope>NUCLEOTIDE SEQUENCE</scope>
    <source>
        <strain evidence="2">MES-2147</strain>
    </source>
</reference>
<protein>
    <submittedName>
        <fullName evidence="2">Uncharacterized protein</fullName>
    </submittedName>
</protein>
<dbReference type="Proteomes" id="UP000749646">
    <property type="component" value="Unassembled WGS sequence"/>
</dbReference>
<dbReference type="AlphaFoldDB" id="A0A9P6IIY9"/>
<evidence type="ECO:0000256" key="1">
    <source>
        <dbReference type="SAM" id="Coils"/>
    </source>
</evidence>